<dbReference type="Pfam" id="PF00072">
    <property type="entry name" value="Response_reg"/>
    <property type="match status" value="1"/>
</dbReference>
<evidence type="ECO:0000256" key="15">
    <source>
        <dbReference type="PROSITE-ProRule" id="PRU00169"/>
    </source>
</evidence>
<dbReference type="CDD" id="cd17546">
    <property type="entry name" value="REC_hyHK_CKI1_RcsC-like"/>
    <property type="match status" value="1"/>
</dbReference>
<dbReference type="Pfam" id="PF02518">
    <property type="entry name" value="HATPase_c"/>
    <property type="match status" value="1"/>
</dbReference>
<evidence type="ECO:0000256" key="3">
    <source>
        <dbReference type="ARBA" id="ARBA00012438"/>
    </source>
</evidence>
<evidence type="ECO:0000259" key="16">
    <source>
        <dbReference type="PROSITE" id="PS50109"/>
    </source>
</evidence>
<dbReference type="AlphaFoldDB" id="A0A378JZE9"/>
<feature type="domain" description="Histidine kinase" evidence="16">
    <location>
        <begin position="265"/>
        <end position="487"/>
    </location>
</feature>
<evidence type="ECO:0000256" key="5">
    <source>
        <dbReference type="ARBA" id="ARBA00022519"/>
    </source>
</evidence>
<dbReference type="SUPFAM" id="SSF55874">
    <property type="entry name" value="ATPase domain of HSP90 chaperone/DNA topoisomerase II/histidine kinase"/>
    <property type="match status" value="1"/>
</dbReference>
<feature type="domain" description="HPt" evidence="19">
    <location>
        <begin position="697"/>
        <end position="793"/>
    </location>
</feature>
<dbReference type="Pfam" id="PF00512">
    <property type="entry name" value="HisKA"/>
    <property type="match status" value="1"/>
</dbReference>
<dbReference type="SUPFAM" id="SSF52172">
    <property type="entry name" value="CheY-like"/>
    <property type="match status" value="1"/>
</dbReference>
<dbReference type="Gene3D" id="3.30.565.10">
    <property type="entry name" value="Histidine kinase-like ATPase, C-terminal domain"/>
    <property type="match status" value="1"/>
</dbReference>
<evidence type="ECO:0000256" key="6">
    <source>
        <dbReference type="ARBA" id="ARBA00022553"/>
    </source>
</evidence>
<dbReference type="PANTHER" id="PTHR43047">
    <property type="entry name" value="TWO-COMPONENT HISTIDINE PROTEIN KINASE"/>
    <property type="match status" value="1"/>
</dbReference>
<dbReference type="InterPro" id="IPR003594">
    <property type="entry name" value="HATPase_dom"/>
</dbReference>
<dbReference type="InterPro" id="IPR000700">
    <property type="entry name" value="PAS-assoc_C"/>
</dbReference>
<evidence type="ECO:0000259" key="18">
    <source>
        <dbReference type="PROSITE" id="PS50113"/>
    </source>
</evidence>
<dbReference type="SUPFAM" id="SSF55785">
    <property type="entry name" value="PYP-like sensor domain (PAS domain)"/>
    <property type="match status" value="1"/>
</dbReference>
<evidence type="ECO:0000256" key="4">
    <source>
        <dbReference type="ARBA" id="ARBA00022475"/>
    </source>
</evidence>
<evidence type="ECO:0000313" key="23">
    <source>
        <dbReference type="Proteomes" id="UP000254040"/>
    </source>
</evidence>
<dbReference type="Gene3D" id="1.10.287.130">
    <property type="match status" value="1"/>
</dbReference>
<dbReference type="Gene3D" id="1.20.120.160">
    <property type="entry name" value="HPT domain"/>
    <property type="match status" value="1"/>
</dbReference>
<keyword evidence="12" id="KW-0902">Two-component regulatory system</keyword>
<evidence type="ECO:0000313" key="21">
    <source>
        <dbReference type="EMBL" id="STX64095.1"/>
    </source>
</evidence>
<evidence type="ECO:0000256" key="13">
    <source>
        <dbReference type="ARBA" id="ARBA00023136"/>
    </source>
</evidence>
<dbReference type="SMART" id="SM00448">
    <property type="entry name" value="REC"/>
    <property type="match status" value="1"/>
</dbReference>
<dbReference type="PROSITE" id="PS50109">
    <property type="entry name" value="HIS_KIN"/>
    <property type="match status" value="1"/>
</dbReference>
<dbReference type="PANTHER" id="PTHR43047:SF72">
    <property type="entry name" value="OSMOSENSING HISTIDINE PROTEIN KINASE SLN1"/>
    <property type="match status" value="1"/>
</dbReference>
<dbReference type="CDD" id="cd00082">
    <property type="entry name" value="HisKA"/>
    <property type="match status" value="1"/>
</dbReference>
<keyword evidence="11" id="KW-1133">Transmembrane helix</keyword>
<reference evidence="20 22" key="1">
    <citation type="submission" date="2015-11" db="EMBL/GenBank/DDBJ databases">
        <title>Genomic analysis of 38 Legionella species identifies large and diverse effector repertoires.</title>
        <authorList>
            <person name="Burstein D."/>
            <person name="Amaro F."/>
            <person name="Zusman T."/>
            <person name="Lifshitz Z."/>
            <person name="Cohen O."/>
            <person name="Gilbert J.A."/>
            <person name="Pupko T."/>
            <person name="Shuman H.A."/>
            <person name="Segal G."/>
        </authorList>
    </citation>
    <scope>NUCLEOTIDE SEQUENCE [LARGE SCALE GENOMIC DNA]</scope>
    <source>
        <strain evidence="20 22">ATCC 43877</strain>
    </source>
</reference>
<dbReference type="STRING" id="39962.Lmor_1774"/>
<comment type="subcellular location">
    <subcellularLocation>
        <location evidence="2">Cell inner membrane</location>
        <topology evidence="2">Multi-pass membrane protein</topology>
    </subcellularLocation>
</comment>
<keyword evidence="4" id="KW-1003">Cell membrane</keyword>
<dbReference type="Gene3D" id="3.30.450.20">
    <property type="entry name" value="PAS domain"/>
    <property type="match status" value="2"/>
</dbReference>
<dbReference type="InterPro" id="IPR004358">
    <property type="entry name" value="Sig_transdc_His_kin-like_C"/>
</dbReference>
<dbReference type="PROSITE" id="PS50110">
    <property type="entry name" value="RESPONSE_REGULATORY"/>
    <property type="match status" value="1"/>
</dbReference>
<feature type="modified residue" description="Phosphohistidine" evidence="14">
    <location>
        <position position="736"/>
    </location>
</feature>
<dbReference type="InterPro" id="IPR013656">
    <property type="entry name" value="PAS_4"/>
</dbReference>
<dbReference type="Pfam" id="PF01627">
    <property type="entry name" value="Hpt"/>
    <property type="match status" value="1"/>
</dbReference>
<name>A0A378JZE9_9GAMM</name>
<evidence type="ECO:0000256" key="10">
    <source>
        <dbReference type="ARBA" id="ARBA00022840"/>
    </source>
</evidence>
<comment type="catalytic activity">
    <reaction evidence="1">
        <text>ATP + protein L-histidine = ADP + protein N-phospho-L-histidine.</text>
        <dbReference type="EC" id="2.7.13.3"/>
    </reaction>
</comment>
<dbReference type="EMBL" id="LNYN01000020">
    <property type="protein sequence ID" value="KTD34377.1"/>
    <property type="molecule type" value="Genomic_DNA"/>
</dbReference>
<feature type="modified residue" description="4-aspartylphosphate" evidence="15">
    <location>
        <position position="573"/>
    </location>
</feature>
<proteinExistence type="predicted"/>
<dbReference type="SMART" id="SM00387">
    <property type="entry name" value="HATPase_c"/>
    <property type="match status" value="1"/>
</dbReference>
<evidence type="ECO:0000256" key="7">
    <source>
        <dbReference type="ARBA" id="ARBA00022679"/>
    </source>
</evidence>
<dbReference type="OrthoDB" id="9813394at2"/>
<gene>
    <name evidence="21" type="primary">arcB_6</name>
    <name evidence="20" type="ORF">Lmor_1774</name>
    <name evidence="21" type="ORF">NCTC12239_03056</name>
</gene>
<dbReference type="EMBL" id="UGOG01000001">
    <property type="protein sequence ID" value="STX64095.1"/>
    <property type="molecule type" value="Genomic_DNA"/>
</dbReference>
<keyword evidence="10" id="KW-0067">ATP-binding</keyword>
<dbReference type="InterPro" id="IPR036097">
    <property type="entry name" value="HisK_dim/P_sf"/>
</dbReference>
<accession>A0A378JZE9</accession>
<dbReference type="InterPro" id="IPR003661">
    <property type="entry name" value="HisK_dim/P_dom"/>
</dbReference>
<dbReference type="CDD" id="cd16922">
    <property type="entry name" value="HATPase_EvgS-ArcB-TorS-like"/>
    <property type="match status" value="1"/>
</dbReference>
<keyword evidence="10" id="KW-0547">Nucleotide-binding</keyword>
<keyword evidence="6 15" id="KW-0597">Phosphoprotein</keyword>
<evidence type="ECO:0000256" key="2">
    <source>
        <dbReference type="ARBA" id="ARBA00004429"/>
    </source>
</evidence>
<dbReference type="Proteomes" id="UP000054985">
    <property type="component" value="Unassembled WGS sequence"/>
</dbReference>
<keyword evidence="13" id="KW-0472">Membrane</keyword>
<evidence type="ECO:0000256" key="11">
    <source>
        <dbReference type="ARBA" id="ARBA00022989"/>
    </source>
</evidence>
<evidence type="ECO:0000256" key="9">
    <source>
        <dbReference type="ARBA" id="ARBA00022777"/>
    </source>
</evidence>
<evidence type="ECO:0000313" key="20">
    <source>
        <dbReference type="EMBL" id="KTD34377.1"/>
    </source>
</evidence>
<dbReference type="SUPFAM" id="SSF47226">
    <property type="entry name" value="Histidine-containing phosphotransfer domain, HPT domain"/>
    <property type="match status" value="1"/>
</dbReference>
<keyword evidence="7 21" id="KW-0808">Transferase</keyword>
<dbReference type="InterPro" id="IPR036641">
    <property type="entry name" value="HPT_dom_sf"/>
</dbReference>
<organism evidence="21 23">
    <name type="scientific">Legionella moravica</name>
    <dbReference type="NCBI Taxonomy" id="39962"/>
    <lineage>
        <taxon>Bacteria</taxon>
        <taxon>Pseudomonadati</taxon>
        <taxon>Pseudomonadota</taxon>
        <taxon>Gammaproteobacteria</taxon>
        <taxon>Legionellales</taxon>
        <taxon>Legionellaceae</taxon>
        <taxon>Legionella</taxon>
    </lineage>
</organism>
<dbReference type="InterPro" id="IPR001789">
    <property type="entry name" value="Sig_transdc_resp-reg_receiver"/>
</dbReference>
<dbReference type="PRINTS" id="PR00344">
    <property type="entry name" value="BCTRLSENSOR"/>
</dbReference>
<dbReference type="EC" id="2.7.13.3" evidence="3"/>
<dbReference type="PROSITE" id="PS50113">
    <property type="entry name" value="PAC"/>
    <property type="match status" value="1"/>
</dbReference>
<dbReference type="GO" id="GO:0009927">
    <property type="term" value="F:histidine phosphotransfer kinase activity"/>
    <property type="evidence" value="ECO:0007669"/>
    <property type="project" value="TreeGrafter"/>
</dbReference>
<evidence type="ECO:0000256" key="8">
    <source>
        <dbReference type="ARBA" id="ARBA00022692"/>
    </source>
</evidence>
<dbReference type="GO" id="GO:0005886">
    <property type="term" value="C:plasma membrane"/>
    <property type="evidence" value="ECO:0007669"/>
    <property type="project" value="UniProtKB-SubCell"/>
</dbReference>
<dbReference type="PROSITE" id="PS50894">
    <property type="entry name" value="HPT"/>
    <property type="match status" value="1"/>
</dbReference>
<sequence length="793" mass="89273">MNTSQNVYLESLLKNLKDVVIFLSSDGIIEELSPIAEEYYSWNITNIKGTQFSTLLSEGSPFSFSDFVAIRDNGASIVTIINHKNLKIYLSWSVVPLANSLGWLLIGRDVSDSDKHDVVHHTLYSQLEKISACVPGNFYWKNTDAEYLGCNDTLLKTLGLTSIKDIIGKTDKDLWPEQAQTLKQNDQQVIQTGKTLFLEEKVTMNGQDRYFTVIKMPLLDDRGNTIGILGNSLEITELKNTQAALQIAIENAEAANRVKTEFIANMGHDIRTPLTGIIGFSNHLKNHIKDIQFKECAKQIHDSGEQLLGLLNSVLDMITADNLNENSLISEVFDVHRLINDVLELEVPAVQEHHLAIKTQIDERIPHYLIGDRMKLHRILLNLVGNAIKFTPKGQIEISATFIEQEHETITIQFKVSDTGIGIPLHLHAKVFESFFKISPSHKGAYTGNGIGLHIAQKYAELLGGDLKLESTEGIGTSFFFSLKMKLANKDLICSSKHQNTAVLEETQTVQSALIEPLHAQQLHVLLIEDNESALKVLKMMIEPYSTHIRTAGDAESAMLFVRESPFDLIISDIGLPNINGDELASTIRAFEKEHQRRPCYIVGLTGHALNDIMDDCIKAGMNEVYRKPMNKDALKQIINHFNIPDLRQLQGEEKEARMQQKSLIEGEIPKNEKDFFDLNKFPIFDISEALKFVGTEAMLTEVLTVMKDQSVPDDLKLMTQAYAESDWEKVQQIAHKMKSGAIYVGAVRMKMACQYLERYYKVGQRTLLEPLYQQASVVIDHTMETISDYLKG</sequence>
<dbReference type="InterPro" id="IPR005467">
    <property type="entry name" value="His_kinase_dom"/>
</dbReference>
<evidence type="ECO:0000313" key="22">
    <source>
        <dbReference type="Proteomes" id="UP000054985"/>
    </source>
</evidence>
<evidence type="ECO:0000259" key="17">
    <source>
        <dbReference type="PROSITE" id="PS50110"/>
    </source>
</evidence>
<dbReference type="InterPro" id="IPR011006">
    <property type="entry name" value="CheY-like_superfamily"/>
</dbReference>
<feature type="domain" description="PAC" evidence="18">
    <location>
        <begin position="191"/>
        <end position="247"/>
    </location>
</feature>
<keyword evidence="9 21" id="KW-0418">Kinase</keyword>
<dbReference type="SUPFAM" id="SSF47384">
    <property type="entry name" value="Homodimeric domain of signal transducing histidine kinase"/>
    <property type="match status" value="1"/>
</dbReference>
<evidence type="ECO:0000259" key="19">
    <source>
        <dbReference type="PROSITE" id="PS50894"/>
    </source>
</evidence>
<dbReference type="InterPro" id="IPR008207">
    <property type="entry name" value="Sig_transdc_His_kin_Hpt_dom"/>
</dbReference>
<evidence type="ECO:0000256" key="12">
    <source>
        <dbReference type="ARBA" id="ARBA00023012"/>
    </source>
</evidence>
<dbReference type="Pfam" id="PF08448">
    <property type="entry name" value="PAS_4"/>
    <property type="match status" value="1"/>
</dbReference>
<dbReference type="InterPro" id="IPR036890">
    <property type="entry name" value="HATPase_C_sf"/>
</dbReference>
<feature type="domain" description="Response regulatory" evidence="17">
    <location>
        <begin position="524"/>
        <end position="643"/>
    </location>
</feature>
<keyword evidence="5" id="KW-0997">Cell inner membrane</keyword>
<dbReference type="Proteomes" id="UP000254040">
    <property type="component" value="Unassembled WGS sequence"/>
</dbReference>
<dbReference type="InterPro" id="IPR035965">
    <property type="entry name" value="PAS-like_dom_sf"/>
</dbReference>
<keyword evidence="22" id="KW-1185">Reference proteome</keyword>
<keyword evidence="8" id="KW-0812">Transmembrane</keyword>
<dbReference type="GO" id="GO:0000155">
    <property type="term" value="F:phosphorelay sensor kinase activity"/>
    <property type="evidence" value="ECO:0007669"/>
    <property type="project" value="InterPro"/>
</dbReference>
<dbReference type="RefSeq" id="WP_051190541.1">
    <property type="nucleotide sequence ID" value="NZ_CAAAJG010000013.1"/>
</dbReference>
<protein>
    <recommendedName>
        <fullName evidence="3">histidine kinase</fullName>
        <ecNumber evidence="3">2.7.13.3</ecNumber>
    </recommendedName>
</protein>
<dbReference type="Gene3D" id="3.40.50.2300">
    <property type="match status" value="1"/>
</dbReference>
<dbReference type="FunFam" id="3.30.565.10:FF:000010">
    <property type="entry name" value="Sensor histidine kinase RcsC"/>
    <property type="match status" value="1"/>
</dbReference>
<evidence type="ECO:0000256" key="1">
    <source>
        <dbReference type="ARBA" id="ARBA00000085"/>
    </source>
</evidence>
<reference evidence="21 23" key="2">
    <citation type="submission" date="2018-06" db="EMBL/GenBank/DDBJ databases">
        <authorList>
            <consortium name="Pathogen Informatics"/>
            <person name="Doyle S."/>
        </authorList>
    </citation>
    <scope>NUCLEOTIDE SEQUENCE [LARGE SCALE GENOMIC DNA]</scope>
    <source>
        <strain evidence="21 23">NCTC12239</strain>
    </source>
</reference>
<dbReference type="SMART" id="SM00388">
    <property type="entry name" value="HisKA"/>
    <property type="match status" value="1"/>
</dbReference>
<evidence type="ECO:0000256" key="14">
    <source>
        <dbReference type="PROSITE-ProRule" id="PRU00110"/>
    </source>
</evidence>